<dbReference type="PANTHER" id="PTHR46211">
    <property type="entry name" value="GLYCEROPHOSPHORYL DIESTER PHOSPHODIESTERASE"/>
    <property type="match status" value="1"/>
</dbReference>
<evidence type="ECO:0000313" key="3">
    <source>
        <dbReference type="Proteomes" id="UP001436297"/>
    </source>
</evidence>
<dbReference type="Proteomes" id="UP001436297">
    <property type="component" value="Chromosome"/>
</dbReference>
<evidence type="ECO:0000259" key="1">
    <source>
        <dbReference type="PROSITE" id="PS51704"/>
    </source>
</evidence>
<protein>
    <submittedName>
        <fullName evidence="2">Glycerophosphodiester phosphodiesterase family protein</fullName>
    </submittedName>
</protein>
<dbReference type="PROSITE" id="PS51704">
    <property type="entry name" value="GP_PDE"/>
    <property type="match status" value="1"/>
</dbReference>
<organism evidence="2 3">
    <name type="scientific">Staphylococcus hsinchuensis</name>
    <dbReference type="NCBI Taxonomy" id="3051183"/>
    <lineage>
        <taxon>Bacteria</taxon>
        <taxon>Bacillati</taxon>
        <taxon>Bacillota</taxon>
        <taxon>Bacilli</taxon>
        <taxon>Bacillales</taxon>
        <taxon>Staphylococcaceae</taxon>
        <taxon>Staphylococcus</taxon>
    </lineage>
</organism>
<accession>A0ABZ3EBZ4</accession>
<dbReference type="Gene3D" id="3.20.20.190">
    <property type="entry name" value="Phosphatidylinositol (PI) phosphodiesterase"/>
    <property type="match status" value="1"/>
</dbReference>
<name>A0ABZ3EBZ4_9STAP</name>
<dbReference type="EMBL" id="CP128355">
    <property type="protein sequence ID" value="XAF70342.1"/>
    <property type="molecule type" value="Genomic_DNA"/>
</dbReference>
<sequence length="249" mass="28840">MVETHGKNITLVAHRGLSLEYPENTKVAYKAALKENIDILEIDIHRTKDDYFVAIHDDTINRTSNGEGKIRKETLEELKKYDIGAWKDIKYSASVIQTLDEVIELIKDHPQKLLIELKDPSKYRGIEEEIVEFLHNSDLSNDRIIVQSFNHKTIKKMYKIGVEFELGVLVSKRNYWYKLPRFKKISKFAHYVNPNAALVRKRFIKKAHEYNLKVMPYTVNAPKKAKSLIDLGVDGLISDTPDTLLNEET</sequence>
<dbReference type="RefSeq" id="WP_251519820.1">
    <property type="nucleotide sequence ID" value="NZ_CP128355.1"/>
</dbReference>
<proteinExistence type="predicted"/>
<dbReference type="SUPFAM" id="SSF51695">
    <property type="entry name" value="PLC-like phosphodiesterases"/>
    <property type="match status" value="1"/>
</dbReference>
<reference evidence="2 3" key="1">
    <citation type="journal article" date="2024" name="Pathogens">
        <title>Staphylococcus hsinchuensis sp. nov., Isolated from Soymilk.</title>
        <authorList>
            <person name="Wang Y.T."/>
            <person name="Lin Y.C."/>
            <person name="Hsieh Y.H."/>
            <person name="Lin Y.T."/>
            <person name="Hamada M."/>
            <person name="Chen C.C."/>
            <person name="Liou J.S."/>
            <person name="Lee A.Y."/>
            <person name="Zhang W.L."/>
            <person name="Chen Y.T."/>
            <person name="Huang C.H."/>
        </authorList>
    </citation>
    <scope>NUCLEOTIDE SEQUENCE [LARGE SCALE GENOMIC DNA]</scope>
    <source>
        <strain evidence="2 3">H164</strain>
    </source>
</reference>
<keyword evidence="3" id="KW-1185">Reference proteome</keyword>
<gene>
    <name evidence="2" type="ORF">QQM35_09735</name>
</gene>
<dbReference type="PANTHER" id="PTHR46211:SF1">
    <property type="entry name" value="GLYCEROPHOSPHODIESTER PHOSPHODIESTERASE, CYTOPLASMIC"/>
    <property type="match status" value="1"/>
</dbReference>
<dbReference type="InterPro" id="IPR017946">
    <property type="entry name" value="PLC-like_Pdiesterase_TIM-brl"/>
</dbReference>
<dbReference type="Pfam" id="PF03009">
    <property type="entry name" value="GDPD"/>
    <property type="match status" value="1"/>
</dbReference>
<dbReference type="InterPro" id="IPR030395">
    <property type="entry name" value="GP_PDE_dom"/>
</dbReference>
<evidence type="ECO:0000313" key="2">
    <source>
        <dbReference type="EMBL" id="XAF70342.1"/>
    </source>
</evidence>
<feature type="domain" description="GP-PDE" evidence="1">
    <location>
        <begin position="9"/>
        <end position="248"/>
    </location>
</feature>